<evidence type="ECO:0000259" key="6">
    <source>
        <dbReference type="PROSITE" id="PS50893"/>
    </source>
</evidence>
<dbReference type="InterPro" id="IPR003593">
    <property type="entry name" value="AAA+_ATPase"/>
</dbReference>
<dbReference type="InterPro" id="IPR050153">
    <property type="entry name" value="Metal_Ion_Import_ABC"/>
</dbReference>
<dbReference type="PANTHER" id="PTHR42734:SF17">
    <property type="entry name" value="METAL TRANSPORT SYSTEM ATP-BINDING PROTEIN TM_0124-RELATED"/>
    <property type="match status" value="1"/>
</dbReference>
<dbReference type="GO" id="GO:0005524">
    <property type="term" value="F:ATP binding"/>
    <property type="evidence" value="ECO:0007669"/>
    <property type="project" value="UniProtKB-KW"/>
</dbReference>
<evidence type="ECO:0000313" key="7">
    <source>
        <dbReference type="EMBL" id="QCB93262.1"/>
    </source>
</evidence>
<dbReference type="SUPFAM" id="SSF52540">
    <property type="entry name" value="P-loop containing nucleoside triphosphate hydrolases"/>
    <property type="match status" value="1"/>
</dbReference>
<dbReference type="Gene3D" id="3.40.50.300">
    <property type="entry name" value="P-loop containing nucleotide triphosphate hydrolases"/>
    <property type="match status" value="1"/>
</dbReference>
<keyword evidence="4 7" id="KW-0067">ATP-binding</keyword>
<organism evidence="7 8">
    <name type="scientific">Cellulomonas shaoxiangyii</name>
    <dbReference type="NCBI Taxonomy" id="2566013"/>
    <lineage>
        <taxon>Bacteria</taxon>
        <taxon>Bacillati</taxon>
        <taxon>Actinomycetota</taxon>
        <taxon>Actinomycetes</taxon>
        <taxon>Micrococcales</taxon>
        <taxon>Cellulomonadaceae</taxon>
        <taxon>Cellulomonas</taxon>
    </lineage>
</organism>
<feature type="region of interest" description="Disordered" evidence="5">
    <location>
        <begin position="241"/>
        <end position="280"/>
    </location>
</feature>
<feature type="compositionally biased region" description="Basic and acidic residues" evidence="5">
    <location>
        <begin position="247"/>
        <end position="263"/>
    </location>
</feature>
<dbReference type="Proteomes" id="UP000296469">
    <property type="component" value="Chromosome"/>
</dbReference>
<evidence type="ECO:0000256" key="5">
    <source>
        <dbReference type="SAM" id="MobiDB-lite"/>
    </source>
</evidence>
<evidence type="ECO:0000256" key="3">
    <source>
        <dbReference type="ARBA" id="ARBA00022741"/>
    </source>
</evidence>
<proteinExistence type="inferred from homology"/>
<keyword evidence="3" id="KW-0547">Nucleotide-binding</keyword>
<accession>A0A4P7SGX7</accession>
<dbReference type="RefSeq" id="WP_135974010.1">
    <property type="nucleotide sequence ID" value="NZ_CP039291.1"/>
</dbReference>
<reference evidence="7 8" key="1">
    <citation type="submission" date="2019-04" db="EMBL/GenBank/DDBJ databases">
        <title>Isolation and identification of Cellulomonas shaoxiangyii sp. Nov. isolated from feces of the Tibetan antelopes (Pantholops hodgsonii) in the Qinghai-Tibet plateau of China.</title>
        <authorList>
            <person name="Tian Z."/>
        </authorList>
    </citation>
    <scope>NUCLEOTIDE SEQUENCE [LARGE SCALE GENOMIC DNA]</scope>
    <source>
        <strain evidence="7 8">Z28</strain>
    </source>
</reference>
<dbReference type="InterPro" id="IPR027417">
    <property type="entry name" value="P-loop_NTPase"/>
</dbReference>
<dbReference type="PROSITE" id="PS50893">
    <property type="entry name" value="ABC_TRANSPORTER_2"/>
    <property type="match status" value="1"/>
</dbReference>
<keyword evidence="8" id="KW-1185">Reference proteome</keyword>
<dbReference type="KEGG" id="celz:E5225_06550"/>
<dbReference type="EMBL" id="CP039291">
    <property type="protein sequence ID" value="QCB93262.1"/>
    <property type="molecule type" value="Genomic_DNA"/>
</dbReference>
<keyword evidence="2" id="KW-0813">Transport</keyword>
<comment type="similarity">
    <text evidence="1">Belongs to the ABC transporter superfamily.</text>
</comment>
<dbReference type="SMART" id="SM00382">
    <property type="entry name" value="AAA"/>
    <property type="match status" value="1"/>
</dbReference>
<dbReference type="PROSITE" id="PS00211">
    <property type="entry name" value="ABC_TRANSPORTER_1"/>
    <property type="match status" value="1"/>
</dbReference>
<dbReference type="PANTHER" id="PTHR42734">
    <property type="entry name" value="METAL TRANSPORT SYSTEM ATP-BINDING PROTEIN TM_0124-RELATED"/>
    <property type="match status" value="1"/>
</dbReference>
<evidence type="ECO:0000256" key="1">
    <source>
        <dbReference type="ARBA" id="ARBA00005417"/>
    </source>
</evidence>
<feature type="domain" description="ABC transporter" evidence="6">
    <location>
        <begin position="28"/>
        <end position="260"/>
    </location>
</feature>
<name>A0A4P7SGX7_9CELL</name>
<dbReference type="GO" id="GO:0016887">
    <property type="term" value="F:ATP hydrolysis activity"/>
    <property type="evidence" value="ECO:0007669"/>
    <property type="project" value="InterPro"/>
</dbReference>
<dbReference type="InterPro" id="IPR017871">
    <property type="entry name" value="ABC_transporter-like_CS"/>
</dbReference>
<dbReference type="AlphaFoldDB" id="A0A4P7SGX7"/>
<evidence type="ECO:0000256" key="2">
    <source>
        <dbReference type="ARBA" id="ARBA00022448"/>
    </source>
</evidence>
<dbReference type="InterPro" id="IPR003439">
    <property type="entry name" value="ABC_transporter-like_ATP-bd"/>
</dbReference>
<gene>
    <name evidence="7" type="ORF">E5225_06550</name>
</gene>
<sequence length="280" mass="28882">MTAAPPTPGPGPAVGAAGGTGVAAPAAIDARDVHVTLGGRPIVRGVDLQVPPGQVLALLGANGSGKSTLVRALLGVVPLTSGSVHLLGAPLGPRVPWQQVGYVPQRMAAGGGVPTTALEVVTSGLLHGRRLLPPRDRRARAHAALETLGVGHLLHRRVQELSGGQQQRVLIARALVRHPRLLVLDEPTSGIDLPTQETFVRTVATLRDTGATVLVILHEIGPFAPLIDRAVVLRHGRVVHDGAPPAARDEHGTAEHDHTHPHADPAPPSEGPDLTLGVAP</sequence>
<dbReference type="Pfam" id="PF00005">
    <property type="entry name" value="ABC_tran"/>
    <property type="match status" value="1"/>
</dbReference>
<protein>
    <submittedName>
        <fullName evidence="7">ATP-binding cassette domain-containing protein</fullName>
    </submittedName>
</protein>
<evidence type="ECO:0000256" key="4">
    <source>
        <dbReference type="ARBA" id="ARBA00022840"/>
    </source>
</evidence>
<evidence type="ECO:0000313" key="8">
    <source>
        <dbReference type="Proteomes" id="UP000296469"/>
    </source>
</evidence>
<dbReference type="OrthoDB" id="5296765at2"/>